<organism evidence="2 3">
    <name type="scientific">Chitiniphilus eburneus</name>
    <dbReference type="NCBI Taxonomy" id="2571148"/>
    <lineage>
        <taxon>Bacteria</taxon>
        <taxon>Pseudomonadati</taxon>
        <taxon>Pseudomonadota</taxon>
        <taxon>Betaproteobacteria</taxon>
        <taxon>Neisseriales</taxon>
        <taxon>Chitinibacteraceae</taxon>
        <taxon>Chitiniphilus</taxon>
    </lineage>
</organism>
<keyword evidence="3" id="KW-1185">Reference proteome</keyword>
<accession>A0A4U0PJP3</accession>
<proteinExistence type="predicted"/>
<evidence type="ECO:0000256" key="1">
    <source>
        <dbReference type="SAM" id="SignalP"/>
    </source>
</evidence>
<reference evidence="2 3" key="1">
    <citation type="submission" date="2019-04" db="EMBL/GenBank/DDBJ databases">
        <title>Chitiniphilus eburnea sp. nov., a novel chitinolytic bacterium isolated from aquaculture sludge.</title>
        <authorList>
            <person name="Sheng M."/>
        </authorList>
    </citation>
    <scope>NUCLEOTIDE SEQUENCE [LARGE SCALE GENOMIC DNA]</scope>
    <source>
        <strain evidence="2 3">HX-2-15</strain>
    </source>
</reference>
<evidence type="ECO:0000313" key="3">
    <source>
        <dbReference type="Proteomes" id="UP000310016"/>
    </source>
</evidence>
<feature type="chain" id="PRO_5020992041" evidence="1">
    <location>
        <begin position="21"/>
        <end position="69"/>
    </location>
</feature>
<keyword evidence="1" id="KW-0732">Signal</keyword>
<name>A0A4U0PJP3_9NEIS</name>
<dbReference type="Proteomes" id="UP000310016">
    <property type="component" value="Unassembled WGS sequence"/>
</dbReference>
<feature type="signal peptide" evidence="1">
    <location>
        <begin position="1"/>
        <end position="20"/>
    </location>
</feature>
<dbReference type="EMBL" id="SUMF01000027">
    <property type="protein sequence ID" value="TJZ67432.1"/>
    <property type="molecule type" value="Genomic_DNA"/>
</dbReference>
<sequence>MNKNKALLVWIMAMLSPVFTDLVTPYFYQVTAPTHPAFNSAAFATPLNKQHMMSKTAKAGFDQKQISPN</sequence>
<gene>
    <name evidence="2" type="ORF">FAZ21_16305</name>
</gene>
<evidence type="ECO:0000313" key="2">
    <source>
        <dbReference type="EMBL" id="TJZ67432.1"/>
    </source>
</evidence>
<dbReference type="RefSeq" id="WP_136774510.1">
    <property type="nucleotide sequence ID" value="NZ_CP156074.1"/>
</dbReference>
<protein>
    <submittedName>
        <fullName evidence="2">Uncharacterized protein</fullName>
    </submittedName>
</protein>
<dbReference type="AlphaFoldDB" id="A0A4U0PJP3"/>
<comment type="caution">
    <text evidence="2">The sequence shown here is derived from an EMBL/GenBank/DDBJ whole genome shotgun (WGS) entry which is preliminary data.</text>
</comment>